<keyword evidence="1" id="KW-1133">Transmembrane helix</keyword>
<keyword evidence="1" id="KW-0472">Membrane</keyword>
<comment type="caution">
    <text evidence="2">The sequence shown here is derived from an EMBL/GenBank/DDBJ whole genome shotgun (WGS) entry which is preliminary data.</text>
</comment>
<feature type="non-terminal residue" evidence="2">
    <location>
        <position position="1"/>
    </location>
</feature>
<accession>A0A392TT84</accession>
<dbReference type="EMBL" id="LXQA010654794">
    <property type="protein sequence ID" value="MCI64393.1"/>
    <property type="molecule type" value="Genomic_DNA"/>
</dbReference>
<evidence type="ECO:0000256" key="1">
    <source>
        <dbReference type="SAM" id="Phobius"/>
    </source>
</evidence>
<evidence type="ECO:0000313" key="2">
    <source>
        <dbReference type="EMBL" id="MCI64393.1"/>
    </source>
</evidence>
<feature type="transmembrane region" description="Helical" evidence="1">
    <location>
        <begin position="21"/>
        <end position="48"/>
    </location>
</feature>
<dbReference type="AlphaFoldDB" id="A0A392TT84"/>
<protein>
    <submittedName>
        <fullName evidence="2">Uncharacterized protein</fullName>
    </submittedName>
</protein>
<sequence>LPGQSEFPGFSTPRNCLFGKLGFLVGTAATVGTVAIVVGTVAIVAAVVGSISLSFP</sequence>
<evidence type="ECO:0000313" key="3">
    <source>
        <dbReference type="Proteomes" id="UP000265520"/>
    </source>
</evidence>
<reference evidence="2 3" key="1">
    <citation type="journal article" date="2018" name="Front. Plant Sci.">
        <title>Red Clover (Trifolium pratense) and Zigzag Clover (T. medium) - A Picture of Genomic Similarities and Differences.</title>
        <authorList>
            <person name="Dluhosova J."/>
            <person name="Istvanek J."/>
            <person name="Nedelnik J."/>
            <person name="Repkova J."/>
        </authorList>
    </citation>
    <scope>NUCLEOTIDE SEQUENCE [LARGE SCALE GENOMIC DNA]</scope>
    <source>
        <strain evidence="3">cv. 10/8</strain>
        <tissue evidence="2">Leaf</tissue>
    </source>
</reference>
<proteinExistence type="predicted"/>
<name>A0A392TT84_9FABA</name>
<dbReference type="Proteomes" id="UP000265520">
    <property type="component" value="Unassembled WGS sequence"/>
</dbReference>
<keyword evidence="1" id="KW-0812">Transmembrane</keyword>
<organism evidence="2 3">
    <name type="scientific">Trifolium medium</name>
    <dbReference type="NCBI Taxonomy" id="97028"/>
    <lineage>
        <taxon>Eukaryota</taxon>
        <taxon>Viridiplantae</taxon>
        <taxon>Streptophyta</taxon>
        <taxon>Embryophyta</taxon>
        <taxon>Tracheophyta</taxon>
        <taxon>Spermatophyta</taxon>
        <taxon>Magnoliopsida</taxon>
        <taxon>eudicotyledons</taxon>
        <taxon>Gunneridae</taxon>
        <taxon>Pentapetalae</taxon>
        <taxon>rosids</taxon>
        <taxon>fabids</taxon>
        <taxon>Fabales</taxon>
        <taxon>Fabaceae</taxon>
        <taxon>Papilionoideae</taxon>
        <taxon>50 kb inversion clade</taxon>
        <taxon>NPAAA clade</taxon>
        <taxon>Hologalegina</taxon>
        <taxon>IRL clade</taxon>
        <taxon>Trifolieae</taxon>
        <taxon>Trifolium</taxon>
    </lineage>
</organism>
<keyword evidence="3" id="KW-1185">Reference proteome</keyword>